<feature type="region of interest" description="Disordered" evidence="1">
    <location>
        <begin position="261"/>
        <end position="387"/>
    </location>
</feature>
<keyword evidence="2" id="KW-0812">Transmembrane</keyword>
<keyword evidence="2" id="KW-1133">Transmembrane helix</keyword>
<accession>A0A485LQH3</accession>
<evidence type="ECO:0000313" key="5">
    <source>
        <dbReference type="Proteomes" id="UP000332933"/>
    </source>
</evidence>
<organism evidence="4 5">
    <name type="scientific">Aphanomyces stellatus</name>
    <dbReference type="NCBI Taxonomy" id="120398"/>
    <lineage>
        <taxon>Eukaryota</taxon>
        <taxon>Sar</taxon>
        <taxon>Stramenopiles</taxon>
        <taxon>Oomycota</taxon>
        <taxon>Saprolegniomycetes</taxon>
        <taxon>Saprolegniales</taxon>
        <taxon>Verrucalvaceae</taxon>
        <taxon>Aphanomyces</taxon>
    </lineage>
</organism>
<dbReference type="EMBL" id="CAADRA010007392">
    <property type="protein sequence ID" value="VFU00821.1"/>
    <property type="molecule type" value="Genomic_DNA"/>
</dbReference>
<name>A0A485LQH3_9STRA</name>
<feature type="transmembrane region" description="Helical" evidence="2">
    <location>
        <begin position="523"/>
        <end position="545"/>
    </location>
</feature>
<sequence>MPESDPLTQYLNVVYDVNEATTIILDTRPLPTRPLSASVHRRPTLPTRPQTARSARPSSSLGAGTSTTPPTTTPRGRPKQRPQTARADLGRPSAVAVLDLTKPQVAEQKHIRRRLDAFLVGDKRRAHRVFVGVSPDRSSNQCVDAAASAAARLEYAEVPLVFHTRHLRDHTEEFMYNFNPAERMVDFPPPIPPDLSSAAPHEGNQETDGAVAKLHRRLDRQLERQMTSRKARVKDTAAVPWYMLRQGLRKQMTTAHLHADASKASLDAPSSHGIESTPKVRRLPPTATMRHQTKSIPRHDMTASPSTGGGLLRQPSAAAMHTLSVSPSSSGLKRQPSSATLSGMTLSPSSSGLKRQPSSVVRDTSAANAAKARRRKSLVRRNSKSGTQYVEEYAKTVAQQRAKLHEAPPPRKTSAGEGAEAKFSHALDCLELWSKHVLSTGLPSAFCDADPAAPPRCRPRPKSAGIYRARNSKEFGSDEFIGPFMAQALQEWCNHLLAWLPPSPEHEYDLMQLYESIRDRPSLLLNELVHLGALVFVSSWVYTTLRIAPAWIYAISGEYDHAFFLFLAVGQYFIYRTRIDDMLAPFVLFFQSSLVATAVHTLLYGVFGCGVLYMYFSDLDPEDAILFWLLGPRVTESILLHLPLLVHHATVVLRLAGLLLLLQVVLSMLLVLATMASRLYRARKSNLDDQN</sequence>
<feature type="transmembrane region" description="Helical" evidence="2">
    <location>
        <begin position="551"/>
        <end position="574"/>
    </location>
</feature>
<keyword evidence="2" id="KW-0472">Membrane</keyword>
<evidence type="ECO:0000313" key="3">
    <source>
        <dbReference type="EMBL" id="KAF0683795.1"/>
    </source>
</evidence>
<evidence type="ECO:0000256" key="1">
    <source>
        <dbReference type="SAM" id="MobiDB-lite"/>
    </source>
</evidence>
<dbReference type="AlphaFoldDB" id="A0A485LQH3"/>
<keyword evidence="5" id="KW-1185">Reference proteome</keyword>
<dbReference type="OrthoDB" id="67050at2759"/>
<reference evidence="4 5" key="1">
    <citation type="submission" date="2019-03" db="EMBL/GenBank/DDBJ databases">
        <authorList>
            <person name="Gaulin E."/>
            <person name="Dumas B."/>
        </authorList>
    </citation>
    <scope>NUCLEOTIDE SEQUENCE [LARGE SCALE GENOMIC DNA]</scope>
    <source>
        <strain evidence="4">CBS 568.67</strain>
    </source>
</reference>
<evidence type="ECO:0000256" key="2">
    <source>
        <dbReference type="SAM" id="Phobius"/>
    </source>
</evidence>
<feature type="compositionally biased region" description="Low complexity" evidence="1">
    <location>
        <begin position="57"/>
        <end position="75"/>
    </location>
</feature>
<protein>
    <submittedName>
        <fullName evidence="4">Aste57867_24179 protein</fullName>
    </submittedName>
</protein>
<proteinExistence type="predicted"/>
<dbReference type="Proteomes" id="UP000332933">
    <property type="component" value="Unassembled WGS sequence"/>
</dbReference>
<gene>
    <name evidence="4" type="primary">Aste57867_24179</name>
    <name evidence="3" type="ORF">As57867_024105</name>
    <name evidence="4" type="ORF">ASTE57867_24179</name>
</gene>
<feature type="transmembrane region" description="Helical" evidence="2">
    <location>
        <begin position="651"/>
        <end position="675"/>
    </location>
</feature>
<feature type="compositionally biased region" description="Polar residues" evidence="1">
    <location>
        <begin position="323"/>
        <end position="362"/>
    </location>
</feature>
<dbReference type="EMBL" id="VJMH01007366">
    <property type="protein sequence ID" value="KAF0683795.1"/>
    <property type="molecule type" value="Genomic_DNA"/>
</dbReference>
<evidence type="ECO:0000313" key="4">
    <source>
        <dbReference type="EMBL" id="VFU00821.1"/>
    </source>
</evidence>
<reference evidence="3" key="2">
    <citation type="submission" date="2019-06" db="EMBL/GenBank/DDBJ databases">
        <title>Genomics analysis of Aphanomyces spp. identifies a new class of oomycete effector associated with host adaptation.</title>
        <authorList>
            <person name="Gaulin E."/>
        </authorList>
    </citation>
    <scope>NUCLEOTIDE SEQUENCE</scope>
    <source>
        <strain evidence="3">CBS 578.67</strain>
    </source>
</reference>
<feature type="region of interest" description="Disordered" evidence="1">
    <location>
        <begin position="30"/>
        <end position="92"/>
    </location>
</feature>
<feature type="compositionally biased region" description="Basic residues" evidence="1">
    <location>
        <begin position="371"/>
        <end position="383"/>
    </location>
</feature>
<feature type="transmembrane region" description="Helical" evidence="2">
    <location>
        <begin position="586"/>
        <end position="616"/>
    </location>
</feature>